<sequence>MQRMEEAHAPNLGIGPIIEKMYFSLSVISTVFIIARFRVRTTVEPGTLGWDDGQYFFTPPKTKIKIKRSPRFILFAYVYGI</sequence>
<keyword evidence="1" id="KW-1133">Transmembrane helix</keyword>
<proteinExistence type="predicted"/>
<evidence type="ECO:0000256" key="1">
    <source>
        <dbReference type="SAM" id="Phobius"/>
    </source>
</evidence>
<dbReference type="EMBL" id="ML991838">
    <property type="protein sequence ID" value="KAF2230614.1"/>
    <property type="molecule type" value="Genomic_DNA"/>
</dbReference>
<feature type="transmembrane region" description="Helical" evidence="1">
    <location>
        <begin position="21"/>
        <end position="39"/>
    </location>
</feature>
<evidence type="ECO:0000313" key="2">
    <source>
        <dbReference type="EMBL" id="KAF2230614.1"/>
    </source>
</evidence>
<name>A0A6A6GXT4_VIRVR</name>
<evidence type="ECO:0000313" key="3">
    <source>
        <dbReference type="Proteomes" id="UP000800092"/>
    </source>
</evidence>
<organism evidence="2 3">
    <name type="scientific">Viridothelium virens</name>
    <name type="common">Speckled blister lichen</name>
    <name type="synonym">Trypethelium virens</name>
    <dbReference type="NCBI Taxonomy" id="1048519"/>
    <lineage>
        <taxon>Eukaryota</taxon>
        <taxon>Fungi</taxon>
        <taxon>Dikarya</taxon>
        <taxon>Ascomycota</taxon>
        <taxon>Pezizomycotina</taxon>
        <taxon>Dothideomycetes</taxon>
        <taxon>Dothideomycetes incertae sedis</taxon>
        <taxon>Trypetheliales</taxon>
        <taxon>Trypetheliaceae</taxon>
        <taxon>Viridothelium</taxon>
    </lineage>
</organism>
<keyword evidence="1" id="KW-0812">Transmembrane</keyword>
<dbReference type="Proteomes" id="UP000800092">
    <property type="component" value="Unassembled WGS sequence"/>
</dbReference>
<dbReference type="AlphaFoldDB" id="A0A6A6GXT4"/>
<keyword evidence="1" id="KW-0472">Membrane</keyword>
<reference evidence="2" key="1">
    <citation type="journal article" date="2020" name="Stud. Mycol.">
        <title>101 Dothideomycetes genomes: a test case for predicting lifestyles and emergence of pathogens.</title>
        <authorList>
            <person name="Haridas S."/>
            <person name="Albert R."/>
            <person name="Binder M."/>
            <person name="Bloem J."/>
            <person name="Labutti K."/>
            <person name="Salamov A."/>
            <person name="Andreopoulos B."/>
            <person name="Baker S."/>
            <person name="Barry K."/>
            <person name="Bills G."/>
            <person name="Bluhm B."/>
            <person name="Cannon C."/>
            <person name="Castanera R."/>
            <person name="Culley D."/>
            <person name="Daum C."/>
            <person name="Ezra D."/>
            <person name="Gonzalez J."/>
            <person name="Henrissat B."/>
            <person name="Kuo A."/>
            <person name="Liang C."/>
            <person name="Lipzen A."/>
            <person name="Lutzoni F."/>
            <person name="Magnuson J."/>
            <person name="Mondo S."/>
            <person name="Nolan M."/>
            <person name="Ohm R."/>
            <person name="Pangilinan J."/>
            <person name="Park H.-J."/>
            <person name="Ramirez L."/>
            <person name="Alfaro M."/>
            <person name="Sun H."/>
            <person name="Tritt A."/>
            <person name="Yoshinaga Y."/>
            <person name="Zwiers L.-H."/>
            <person name="Turgeon B."/>
            <person name="Goodwin S."/>
            <person name="Spatafora J."/>
            <person name="Crous P."/>
            <person name="Grigoriev I."/>
        </authorList>
    </citation>
    <scope>NUCLEOTIDE SEQUENCE</scope>
    <source>
        <strain evidence="2">Tuck. ex Michener</strain>
    </source>
</reference>
<accession>A0A6A6GXT4</accession>
<keyword evidence="3" id="KW-1185">Reference proteome</keyword>
<protein>
    <submittedName>
        <fullName evidence="2">Uncharacterized protein</fullName>
    </submittedName>
</protein>
<gene>
    <name evidence="2" type="ORF">EV356DRAFT_508380</name>
</gene>